<dbReference type="InterPro" id="IPR025714">
    <property type="entry name" value="Methyltranfer_dom"/>
</dbReference>
<dbReference type="AlphaFoldDB" id="A0A7R8WYU1"/>
<dbReference type="InterPro" id="IPR019874">
    <property type="entry name" value="RF_methyltr_PrmC"/>
</dbReference>
<dbReference type="SUPFAM" id="SSF53335">
    <property type="entry name" value="S-adenosyl-L-methionine-dependent methyltransferases"/>
    <property type="match status" value="1"/>
</dbReference>
<dbReference type="EMBL" id="OB723233">
    <property type="protein sequence ID" value="CAD7239347.1"/>
    <property type="molecule type" value="Genomic_DNA"/>
</dbReference>
<feature type="non-terminal residue" evidence="5">
    <location>
        <position position="216"/>
    </location>
</feature>
<dbReference type="OrthoDB" id="269872at2759"/>
<dbReference type="Pfam" id="PF13847">
    <property type="entry name" value="Methyltransf_31"/>
    <property type="match status" value="1"/>
</dbReference>
<keyword evidence="2" id="KW-0808">Transferase</keyword>
<dbReference type="GO" id="GO:0032259">
    <property type="term" value="P:methylation"/>
    <property type="evidence" value="ECO:0007669"/>
    <property type="project" value="UniProtKB-KW"/>
</dbReference>
<sequence>QRLSGQPIAHLLGYREFWNLTLKVTADTLIPRPDTELLVETALELLAEQPEAQILELGTGSGAIAIALARELPSAQIIASDISPAALQVATINARSYHADNISFLHSDWFSALPAGQCFDLILSNPPYIPTDDPHLQSGDVRFEPLSALVSGADGLNDIRHLIRHARNFLKPGAALLFEHGYDQGQQTVHLMQTAGYQHVRCLKDPAGHDRITLGH</sequence>
<dbReference type="InterPro" id="IPR029063">
    <property type="entry name" value="SAM-dependent_MTases_sf"/>
</dbReference>
<dbReference type="CDD" id="cd02440">
    <property type="entry name" value="AdoMet_MTases"/>
    <property type="match status" value="1"/>
</dbReference>
<dbReference type="PANTHER" id="PTHR18895">
    <property type="entry name" value="HEMK METHYLTRANSFERASE"/>
    <property type="match status" value="1"/>
</dbReference>
<dbReference type="FunFam" id="3.40.50.150:FF:000053">
    <property type="entry name" value="Release factor glutamine methyltransferase"/>
    <property type="match status" value="1"/>
</dbReference>
<gene>
    <name evidence="5" type="ORF">CTOB1V02_LOCUS17162</name>
</gene>
<dbReference type="InterPro" id="IPR050320">
    <property type="entry name" value="N5-glutamine_MTase"/>
</dbReference>
<protein>
    <recommendedName>
        <fullName evidence="4">Methyltransferase domain-containing protein</fullName>
    </recommendedName>
</protein>
<dbReference type="GO" id="GO:0036009">
    <property type="term" value="F:protein-glutamine N-methyltransferase activity"/>
    <property type="evidence" value="ECO:0007669"/>
    <property type="project" value="TreeGrafter"/>
</dbReference>
<dbReference type="InterPro" id="IPR002052">
    <property type="entry name" value="DNA_methylase_N6_adenine_CS"/>
</dbReference>
<dbReference type="Gene3D" id="3.40.50.150">
    <property type="entry name" value="Vaccinia Virus protein VP39"/>
    <property type="match status" value="1"/>
</dbReference>
<dbReference type="NCBIfam" id="TIGR03534">
    <property type="entry name" value="RF_mod_PrmC"/>
    <property type="match status" value="1"/>
</dbReference>
<feature type="non-terminal residue" evidence="5">
    <location>
        <position position="1"/>
    </location>
</feature>
<feature type="domain" description="Methyltransferase" evidence="4">
    <location>
        <begin position="51"/>
        <end position="196"/>
    </location>
</feature>
<evidence type="ECO:0000256" key="3">
    <source>
        <dbReference type="ARBA" id="ARBA00022691"/>
    </source>
</evidence>
<evidence type="ECO:0000256" key="1">
    <source>
        <dbReference type="ARBA" id="ARBA00022603"/>
    </source>
</evidence>
<proteinExistence type="predicted"/>
<keyword evidence="3" id="KW-0949">S-adenosyl-L-methionine</keyword>
<name>A0A7R8WYU1_9CRUS</name>
<dbReference type="GO" id="GO:0003676">
    <property type="term" value="F:nucleic acid binding"/>
    <property type="evidence" value="ECO:0007669"/>
    <property type="project" value="InterPro"/>
</dbReference>
<evidence type="ECO:0000256" key="2">
    <source>
        <dbReference type="ARBA" id="ARBA00022679"/>
    </source>
</evidence>
<keyword evidence="1" id="KW-0489">Methyltransferase</keyword>
<dbReference type="PROSITE" id="PS00092">
    <property type="entry name" value="N6_MTASE"/>
    <property type="match status" value="1"/>
</dbReference>
<evidence type="ECO:0000259" key="4">
    <source>
        <dbReference type="Pfam" id="PF13847"/>
    </source>
</evidence>
<dbReference type="PANTHER" id="PTHR18895:SF74">
    <property type="entry name" value="MTRF1L RELEASE FACTOR GLUTAMINE METHYLTRANSFERASE"/>
    <property type="match status" value="1"/>
</dbReference>
<dbReference type="NCBIfam" id="TIGR00536">
    <property type="entry name" value="hemK_fam"/>
    <property type="match status" value="1"/>
</dbReference>
<organism evidence="5">
    <name type="scientific">Cyprideis torosa</name>
    <dbReference type="NCBI Taxonomy" id="163714"/>
    <lineage>
        <taxon>Eukaryota</taxon>
        <taxon>Metazoa</taxon>
        <taxon>Ecdysozoa</taxon>
        <taxon>Arthropoda</taxon>
        <taxon>Crustacea</taxon>
        <taxon>Oligostraca</taxon>
        <taxon>Ostracoda</taxon>
        <taxon>Podocopa</taxon>
        <taxon>Podocopida</taxon>
        <taxon>Cytherocopina</taxon>
        <taxon>Cytheroidea</taxon>
        <taxon>Cytherideidae</taxon>
        <taxon>Cyprideis</taxon>
    </lineage>
</organism>
<evidence type="ECO:0000313" key="5">
    <source>
        <dbReference type="EMBL" id="CAD7239347.1"/>
    </source>
</evidence>
<accession>A0A7R8WYU1</accession>
<reference evidence="5" key="1">
    <citation type="submission" date="2020-11" db="EMBL/GenBank/DDBJ databases">
        <authorList>
            <person name="Tran Van P."/>
        </authorList>
    </citation>
    <scope>NUCLEOTIDE SEQUENCE</scope>
</reference>
<dbReference type="InterPro" id="IPR004556">
    <property type="entry name" value="HemK-like"/>
</dbReference>